<feature type="domain" description="DUF8056" evidence="2">
    <location>
        <begin position="20"/>
        <end position="191"/>
    </location>
</feature>
<comment type="caution">
    <text evidence="3">The sequence shown here is derived from an EMBL/GenBank/DDBJ whole genome shotgun (WGS) entry which is preliminary data.</text>
</comment>
<dbReference type="Proteomes" id="UP001596443">
    <property type="component" value="Unassembled WGS sequence"/>
</dbReference>
<proteinExistence type="predicted"/>
<gene>
    <name evidence="3" type="ORF">ACFQFD_11090</name>
</gene>
<accession>A0ABD5TEU8</accession>
<feature type="transmembrane region" description="Helical" evidence="1">
    <location>
        <begin position="114"/>
        <end position="138"/>
    </location>
</feature>
<evidence type="ECO:0000259" key="2">
    <source>
        <dbReference type="Pfam" id="PF26243"/>
    </source>
</evidence>
<evidence type="ECO:0000313" key="4">
    <source>
        <dbReference type="Proteomes" id="UP001596443"/>
    </source>
</evidence>
<keyword evidence="4" id="KW-1185">Reference proteome</keyword>
<sequence>MTDAEATSEAEHAAASGGSDEGYRGVFGAFPYAARASESLVFKSYVLVGGLAAALLTLLFTLALITLFGATAQARFSIVRAFYVVVALGAVAPTISPVLLVARARRRGRPGRAGYELGLALAGYLFLASLYLGAIAALPETFALDGETVARPPPSGAFAPLIAVLYDLPRLFGLVITGAAALLVPLVHYFRR</sequence>
<protein>
    <recommendedName>
        <fullName evidence="2">DUF8056 domain-containing protein</fullName>
    </recommendedName>
</protein>
<dbReference type="RefSeq" id="WP_284063304.1">
    <property type="nucleotide sequence ID" value="NZ_CP126158.1"/>
</dbReference>
<keyword evidence="1" id="KW-0812">Transmembrane</keyword>
<feature type="transmembrane region" description="Helical" evidence="1">
    <location>
        <begin position="81"/>
        <end position="102"/>
    </location>
</feature>
<dbReference type="EMBL" id="JBHSWX010000012">
    <property type="protein sequence ID" value="MFC6786518.1"/>
    <property type="molecule type" value="Genomic_DNA"/>
</dbReference>
<reference evidence="3 4" key="1">
    <citation type="journal article" date="2019" name="Int. J. Syst. Evol. Microbiol.">
        <title>The Global Catalogue of Microorganisms (GCM) 10K type strain sequencing project: providing services to taxonomists for standard genome sequencing and annotation.</title>
        <authorList>
            <consortium name="The Broad Institute Genomics Platform"/>
            <consortium name="The Broad Institute Genome Sequencing Center for Infectious Disease"/>
            <person name="Wu L."/>
            <person name="Ma J."/>
        </authorList>
    </citation>
    <scope>NUCLEOTIDE SEQUENCE [LARGE SCALE GENOMIC DNA]</scope>
    <source>
        <strain evidence="3 4">SYNS20</strain>
    </source>
</reference>
<keyword evidence="1" id="KW-1133">Transmembrane helix</keyword>
<evidence type="ECO:0000256" key="1">
    <source>
        <dbReference type="SAM" id="Phobius"/>
    </source>
</evidence>
<organism evidence="3 4">
    <name type="scientific">Halobaculum halobium</name>
    <dbReference type="NCBI Taxonomy" id="3032281"/>
    <lineage>
        <taxon>Archaea</taxon>
        <taxon>Methanobacteriati</taxon>
        <taxon>Methanobacteriota</taxon>
        <taxon>Stenosarchaea group</taxon>
        <taxon>Halobacteria</taxon>
        <taxon>Halobacteriales</taxon>
        <taxon>Haloferacaceae</taxon>
        <taxon>Halobaculum</taxon>
    </lineage>
</organism>
<evidence type="ECO:0000313" key="3">
    <source>
        <dbReference type="EMBL" id="MFC6786518.1"/>
    </source>
</evidence>
<dbReference type="Pfam" id="PF26243">
    <property type="entry name" value="DUF8056"/>
    <property type="match status" value="1"/>
</dbReference>
<dbReference type="GeneID" id="81209596"/>
<feature type="transmembrane region" description="Helical" evidence="1">
    <location>
        <begin position="45"/>
        <end position="69"/>
    </location>
</feature>
<dbReference type="AlphaFoldDB" id="A0ABD5TEU8"/>
<feature type="transmembrane region" description="Helical" evidence="1">
    <location>
        <begin position="171"/>
        <end position="190"/>
    </location>
</feature>
<name>A0ABD5TEU8_9EURY</name>
<keyword evidence="1" id="KW-0472">Membrane</keyword>
<dbReference type="InterPro" id="IPR058369">
    <property type="entry name" value="DUF8056"/>
</dbReference>